<dbReference type="PANTHER" id="PTHR13359:SF2">
    <property type="entry name" value="LARGE RIBOSOMAL SUBUNIT PROTEIN ML40"/>
    <property type="match status" value="1"/>
</dbReference>
<dbReference type="InterPro" id="IPR039145">
    <property type="entry name" value="Ribosomal_mL40_metazoa/plant"/>
</dbReference>
<reference evidence="9" key="1">
    <citation type="journal article" date="2012" name="Insect Biochem. Mol. Biol.">
        <title>Transcriptome and full-length cDNA resources for the mountain pine beetle, Dendroctonus ponderosae Hopkins, a major insect pest of pine forests.</title>
        <authorList>
            <person name="Keeling C.I."/>
            <person name="Henderson H."/>
            <person name="Li M."/>
            <person name="Yuen M."/>
            <person name="Clark E.L."/>
            <person name="Fraser J.D."/>
            <person name="Huber D.P."/>
            <person name="Liao N.Y."/>
            <person name="Roderick Docking T."/>
            <person name="Birol I."/>
            <person name="Chan S.K."/>
            <person name="Taylor G.A."/>
            <person name="Palmquist D."/>
            <person name="Jones S.J."/>
            <person name="Bohlmann J."/>
        </authorList>
    </citation>
    <scope>NUCLEOTIDE SEQUENCE</scope>
    <source>
        <tissue evidence="9">Larvae</tissue>
    </source>
</reference>
<accession>J3JWE9</accession>
<dbReference type="InterPro" id="IPR019192">
    <property type="entry name" value="Ribosomal_mL40"/>
</dbReference>
<evidence type="ECO:0000256" key="6">
    <source>
        <dbReference type="ARBA" id="ARBA00023274"/>
    </source>
</evidence>
<dbReference type="PANTHER" id="PTHR13359">
    <property type="entry name" value="39S RIBOSOMAL PROTEIN L40, MITOCHONDRIAL"/>
    <property type="match status" value="1"/>
</dbReference>
<comment type="subcellular location">
    <subcellularLocation>
        <location evidence="1">Mitochondrion</location>
    </subcellularLocation>
</comment>
<dbReference type="Pfam" id="PF09812">
    <property type="entry name" value="MRP-L28"/>
    <property type="match status" value="1"/>
</dbReference>
<dbReference type="AlphaFoldDB" id="J3JWE9"/>
<dbReference type="OrthoDB" id="5977625at2759"/>
<dbReference type="GO" id="GO:0005762">
    <property type="term" value="C:mitochondrial large ribosomal subunit"/>
    <property type="evidence" value="ECO:0007669"/>
    <property type="project" value="InterPro"/>
</dbReference>
<keyword evidence="5" id="KW-0496">Mitochondrion</keyword>
<dbReference type="HOGENOM" id="CLU_087493_1_0_1"/>
<evidence type="ECO:0000256" key="8">
    <source>
        <dbReference type="ARBA" id="ARBA00083752"/>
    </source>
</evidence>
<keyword evidence="4" id="KW-0689">Ribosomal protein</keyword>
<name>J3JWE9_DENPD</name>
<evidence type="ECO:0000313" key="9">
    <source>
        <dbReference type="EMBL" id="AEE62529.1"/>
    </source>
</evidence>
<comment type="similarity">
    <text evidence="2">Belongs to the mitochondrion-specific ribosomal protein mL40 family.</text>
</comment>
<evidence type="ECO:0000256" key="4">
    <source>
        <dbReference type="ARBA" id="ARBA00022980"/>
    </source>
</evidence>
<evidence type="ECO:0000256" key="3">
    <source>
        <dbReference type="ARBA" id="ARBA00022946"/>
    </source>
</evidence>
<keyword evidence="6" id="KW-0687">Ribonucleoprotein</keyword>
<dbReference type="EMBL" id="BT127567">
    <property type="protein sequence ID" value="AEE62529.1"/>
    <property type="molecule type" value="mRNA"/>
</dbReference>
<evidence type="ECO:0000256" key="7">
    <source>
        <dbReference type="ARBA" id="ARBA00035192"/>
    </source>
</evidence>
<dbReference type="FunFam" id="6.10.250.3440:FF:000001">
    <property type="entry name" value="Mitochondrial ribosomal protein L40"/>
    <property type="match status" value="1"/>
</dbReference>
<evidence type="ECO:0000256" key="2">
    <source>
        <dbReference type="ARBA" id="ARBA00009360"/>
    </source>
</evidence>
<sequence>MSFSALISQFKRLCLPSVISAHRHISTDPNLFFRATPCLMAEPLKKKKKMDPAVVRAREERKKKRLEKQIRRLEKNTRQLKPIQECEVPLNLLDEKQARQRGISHSAELLEKRVLLEKRWANFKREQVLTDLQTIDRLLFCQQKALDELRNESEELYQEAIQFDFHLIPFTSVGPVETPAIENYDVPDGEYQDVSKKWT</sequence>
<keyword evidence="3" id="KW-0809">Transit peptide</keyword>
<evidence type="ECO:0000256" key="5">
    <source>
        <dbReference type="ARBA" id="ARBA00023128"/>
    </source>
</evidence>
<protein>
    <recommendedName>
        <fullName evidence="7">Large ribosomal subunit protein mL40</fullName>
    </recommendedName>
    <alternativeName>
        <fullName evidence="8">39S ribosomal protein L40, mitochondrial</fullName>
    </alternativeName>
</protein>
<evidence type="ECO:0000256" key="1">
    <source>
        <dbReference type="ARBA" id="ARBA00004173"/>
    </source>
</evidence>
<organism evidence="9">
    <name type="scientific">Dendroctonus ponderosae</name>
    <name type="common">Mountain pine beetle</name>
    <dbReference type="NCBI Taxonomy" id="77166"/>
    <lineage>
        <taxon>Eukaryota</taxon>
        <taxon>Metazoa</taxon>
        <taxon>Ecdysozoa</taxon>
        <taxon>Arthropoda</taxon>
        <taxon>Hexapoda</taxon>
        <taxon>Insecta</taxon>
        <taxon>Pterygota</taxon>
        <taxon>Neoptera</taxon>
        <taxon>Endopterygota</taxon>
        <taxon>Coleoptera</taxon>
        <taxon>Polyphaga</taxon>
        <taxon>Cucujiformia</taxon>
        <taxon>Curculionidae</taxon>
        <taxon>Scolytinae</taxon>
        <taxon>Dendroctonus</taxon>
    </lineage>
</organism>
<dbReference type="Gene3D" id="6.10.250.3440">
    <property type="match status" value="1"/>
</dbReference>
<proteinExistence type="evidence at transcript level"/>